<comment type="caution">
    <text evidence="1">The sequence shown here is derived from an EMBL/GenBank/DDBJ whole genome shotgun (WGS) entry which is preliminary data.</text>
</comment>
<dbReference type="AlphaFoldDB" id="A0A1J6W578"/>
<protein>
    <submittedName>
        <fullName evidence="1">Uncharacterized protein</fullName>
    </submittedName>
</protein>
<name>A0A1J6W578_9BACI</name>
<proteinExistence type="predicted"/>
<organism evidence="1 2">
    <name type="scientific">Rossellomorea aquimaris</name>
    <dbReference type="NCBI Taxonomy" id="189382"/>
    <lineage>
        <taxon>Bacteria</taxon>
        <taxon>Bacillati</taxon>
        <taxon>Bacillota</taxon>
        <taxon>Bacilli</taxon>
        <taxon>Bacillales</taxon>
        <taxon>Bacillaceae</taxon>
        <taxon>Rossellomorea</taxon>
    </lineage>
</organism>
<keyword evidence="2" id="KW-1185">Reference proteome</keyword>
<evidence type="ECO:0000313" key="1">
    <source>
        <dbReference type="EMBL" id="OIU71772.1"/>
    </source>
</evidence>
<sequence length="142" mass="16623">MALKETLNILNGTEMYKHFKETQFLDSKNMIPFNEAMCYGDTCEVIFSEEFNNIRAKVHHVTPAQYTDITLKPLQPLFSGEFGRIALWFDEDMFCQMNLLTILAWLDLTVVRSHSILWEIAFNLWILIAWRQKGLIPCTKES</sequence>
<gene>
    <name evidence="1" type="ORF">BHE18_03700</name>
</gene>
<accession>A0A1J6W578</accession>
<evidence type="ECO:0000313" key="2">
    <source>
        <dbReference type="Proteomes" id="UP000182062"/>
    </source>
</evidence>
<reference evidence="1 2" key="1">
    <citation type="submission" date="2016-09" db="EMBL/GenBank/DDBJ databases">
        <title>Bacillus aquimaris SAMM genome sequence reveals colonization and biosurfactant production capacities.</title>
        <authorList>
            <person name="Waghmode S.R."/>
            <person name="Suryavanshi M.V."/>
        </authorList>
    </citation>
    <scope>NUCLEOTIDE SEQUENCE [LARGE SCALE GENOMIC DNA]</scope>
    <source>
        <strain evidence="1 2">SAMM</strain>
    </source>
</reference>
<dbReference type="Proteomes" id="UP000182062">
    <property type="component" value="Unassembled WGS sequence"/>
</dbReference>
<dbReference type="EMBL" id="MINN01000074">
    <property type="protein sequence ID" value="OIU71772.1"/>
    <property type="molecule type" value="Genomic_DNA"/>
</dbReference>